<dbReference type="Gene3D" id="3.40.30.10">
    <property type="entry name" value="Glutaredoxin"/>
    <property type="match status" value="1"/>
</dbReference>
<dbReference type="AlphaFoldDB" id="A0A380GY11"/>
<dbReference type="EMBL" id="UHDZ01000001">
    <property type="protein sequence ID" value="SUM68318.1"/>
    <property type="molecule type" value="Genomic_DNA"/>
</dbReference>
<name>A0A380GY11_9STAP</name>
<dbReference type="GeneID" id="63935030"/>
<protein>
    <submittedName>
        <fullName evidence="2">Thioredoxin</fullName>
    </submittedName>
</protein>
<dbReference type="RefSeq" id="WP_115312660.1">
    <property type="nucleotide sequence ID" value="NZ_CP066042.1"/>
</dbReference>
<evidence type="ECO:0000313" key="3">
    <source>
        <dbReference type="Proteomes" id="UP000255425"/>
    </source>
</evidence>
<reference evidence="2 3" key="1">
    <citation type="submission" date="2018-06" db="EMBL/GenBank/DDBJ databases">
        <authorList>
            <consortium name="Pathogen Informatics"/>
            <person name="Doyle S."/>
        </authorList>
    </citation>
    <scope>NUCLEOTIDE SEQUENCE [LARGE SCALE GENOMIC DNA]</scope>
    <source>
        <strain evidence="2 3">NCTC11807</strain>
    </source>
</reference>
<sequence>MYENIQSIEQYHDFINSNLLTVIHVMRNHCSVCHAVLPQIQDLLEEYPKVKFGVINQSELKDIAGELCIFTVPVELIFMNGKEMHRQGRFIDMQTFEHQLNKMYGVVE</sequence>
<gene>
    <name evidence="2" type="ORF">NCTC11807_00501</name>
</gene>
<feature type="domain" description="Thioredoxin" evidence="1">
    <location>
        <begin position="9"/>
        <end position="87"/>
    </location>
</feature>
<accession>A0A380GY11</accession>
<keyword evidence="3" id="KW-1185">Reference proteome</keyword>
<dbReference type="InterPro" id="IPR013766">
    <property type="entry name" value="Thioredoxin_domain"/>
</dbReference>
<dbReference type="InterPro" id="IPR036249">
    <property type="entry name" value="Thioredoxin-like_sf"/>
</dbReference>
<dbReference type="Proteomes" id="UP000255425">
    <property type="component" value="Unassembled WGS sequence"/>
</dbReference>
<dbReference type="CDD" id="cd02947">
    <property type="entry name" value="TRX_family"/>
    <property type="match status" value="1"/>
</dbReference>
<dbReference type="Pfam" id="PF00085">
    <property type="entry name" value="Thioredoxin"/>
    <property type="match status" value="1"/>
</dbReference>
<organism evidence="2 3">
    <name type="scientific">Staphylococcus saccharolyticus</name>
    <dbReference type="NCBI Taxonomy" id="33028"/>
    <lineage>
        <taxon>Bacteria</taxon>
        <taxon>Bacillati</taxon>
        <taxon>Bacillota</taxon>
        <taxon>Bacilli</taxon>
        <taxon>Bacillales</taxon>
        <taxon>Staphylococcaceae</taxon>
        <taxon>Staphylococcus</taxon>
    </lineage>
</organism>
<evidence type="ECO:0000313" key="2">
    <source>
        <dbReference type="EMBL" id="SUM68318.1"/>
    </source>
</evidence>
<evidence type="ECO:0000259" key="1">
    <source>
        <dbReference type="Pfam" id="PF00085"/>
    </source>
</evidence>
<dbReference type="SUPFAM" id="SSF52833">
    <property type="entry name" value="Thioredoxin-like"/>
    <property type="match status" value="1"/>
</dbReference>
<proteinExistence type="predicted"/>